<comment type="caution">
    <text evidence="3">The sequence shown here is derived from an EMBL/GenBank/DDBJ whole genome shotgun (WGS) entry which is preliminary data.</text>
</comment>
<dbReference type="PANTHER" id="PTHR36796">
    <property type="entry name" value="PROTEIN KINASE SUPERFAMILY PROTEIN"/>
    <property type="match status" value="1"/>
</dbReference>
<proteinExistence type="predicted"/>
<feature type="domain" description="Protein kinase" evidence="2">
    <location>
        <begin position="46"/>
        <end position="428"/>
    </location>
</feature>
<dbReference type="Gene3D" id="1.10.510.10">
    <property type="entry name" value="Transferase(Phosphotransferase) domain 1"/>
    <property type="match status" value="1"/>
</dbReference>
<dbReference type="EMBL" id="JALJOV010000545">
    <property type="protein sequence ID" value="KAK9862865.1"/>
    <property type="molecule type" value="Genomic_DNA"/>
</dbReference>
<dbReference type="GO" id="GO:0009507">
    <property type="term" value="C:chloroplast"/>
    <property type="evidence" value="ECO:0007669"/>
    <property type="project" value="TreeGrafter"/>
</dbReference>
<dbReference type="GO" id="GO:0005524">
    <property type="term" value="F:ATP binding"/>
    <property type="evidence" value="ECO:0007669"/>
    <property type="project" value="InterPro"/>
</dbReference>
<evidence type="ECO:0000259" key="2">
    <source>
        <dbReference type="PROSITE" id="PS50011"/>
    </source>
</evidence>
<organism evidence="3 4">
    <name type="scientific">Apatococcus fuscideae</name>
    <dbReference type="NCBI Taxonomy" id="2026836"/>
    <lineage>
        <taxon>Eukaryota</taxon>
        <taxon>Viridiplantae</taxon>
        <taxon>Chlorophyta</taxon>
        <taxon>core chlorophytes</taxon>
        <taxon>Trebouxiophyceae</taxon>
        <taxon>Chlorellales</taxon>
        <taxon>Chlorellaceae</taxon>
        <taxon>Apatococcus</taxon>
    </lineage>
</organism>
<gene>
    <name evidence="3" type="ORF">WJX84_005435</name>
</gene>
<feature type="compositionally biased region" description="Low complexity" evidence="1">
    <location>
        <begin position="9"/>
        <end position="19"/>
    </location>
</feature>
<protein>
    <recommendedName>
        <fullName evidence="2">Protein kinase domain-containing protein</fullName>
    </recommendedName>
</protein>
<accession>A0AAW1T2L7</accession>
<dbReference type="AlphaFoldDB" id="A0AAW1T2L7"/>
<dbReference type="SMART" id="SM00220">
    <property type="entry name" value="S_TKc"/>
    <property type="match status" value="1"/>
</dbReference>
<sequence>MHSTRLPDAAQARGAAKPAGLRRQGRACRSLRSPSASLYEFSSSDIELGQNLGTSRILDVVSARPSTLQQAPLATDISSLEQLSSSQRLSQSQQSGVEARLFTGRVVEGDLAGMPIILKAYSNRAVGDADMLAANELATHDTLQTWRGGSPCFCQLLGGFVAQAGASAGEQWLVFRDDGSRTAAAYAARAGDATARDGVVGPDSFMAAARLGNQGRLQRRQAFVRKMMYQIMEGLAFMHSRQRLHQSLGPASVLLNTRGEADIDQLQIRLWDLAFSVDVSDEALFGGATLGDIWDRGSITTNDPRQELASGLWRRAKQAGAFGERSRRNYGFADDVFAAGLLLAFLAFVPFCQPGSIDGPSLQRLLTVTFAADMEAAQLYCEADDRWSKAVAFLDRGSETGWHLLAAMLNPEWQLRPTAESCLNHPFLQMALGASADNVQI</sequence>
<dbReference type="Pfam" id="PF00069">
    <property type="entry name" value="Pkinase"/>
    <property type="match status" value="1"/>
</dbReference>
<keyword evidence="4" id="KW-1185">Reference proteome</keyword>
<dbReference type="Proteomes" id="UP001485043">
    <property type="component" value="Unassembled WGS sequence"/>
</dbReference>
<dbReference type="GO" id="GO:0004672">
    <property type="term" value="F:protein kinase activity"/>
    <property type="evidence" value="ECO:0007669"/>
    <property type="project" value="InterPro"/>
</dbReference>
<dbReference type="InterPro" id="IPR000719">
    <property type="entry name" value="Prot_kinase_dom"/>
</dbReference>
<name>A0AAW1T2L7_9CHLO</name>
<evidence type="ECO:0000313" key="3">
    <source>
        <dbReference type="EMBL" id="KAK9862865.1"/>
    </source>
</evidence>
<dbReference type="InterPro" id="IPR011009">
    <property type="entry name" value="Kinase-like_dom_sf"/>
</dbReference>
<feature type="region of interest" description="Disordered" evidence="1">
    <location>
        <begin position="1"/>
        <end position="27"/>
    </location>
</feature>
<reference evidence="3 4" key="1">
    <citation type="journal article" date="2024" name="Nat. Commun.">
        <title>Phylogenomics reveals the evolutionary origins of lichenization in chlorophyte algae.</title>
        <authorList>
            <person name="Puginier C."/>
            <person name="Libourel C."/>
            <person name="Otte J."/>
            <person name="Skaloud P."/>
            <person name="Haon M."/>
            <person name="Grisel S."/>
            <person name="Petersen M."/>
            <person name="Berrin J.G."/>
            <person name="Delaux P.M."/>
            <person name="Dal Grande F."/>
            <person name="Keller J."/>
        </authorList>
    </citation>
    <scope>NUCLEOTIDE SEQUENCE [LARGE SCALE GENOMIC DNA]</scope>
    <source>
        <strain evidence="3 4">SAG 2523</strain>
    </source>
</reference>
<dbReference type="PROSITE" id="PS50011">
    <property type="entry name" value="PROTEIN_KINASE_DOM"/>
    <property type="match status" value="1"/>
</dbReference>
<evidence type="ECO:0000256" key="1">
    <source>
        <dbReference type="SAM" id="MobiDB-lite"/>
    </source>
</evidence>
<dbReference type="PANTHER" id="PTHR36796:SF1">
    <property type="entry name" value="PROTEIN KINASE SUPERFAMILY PROTEIN"/>
    <property type="match status" value="1"/>
</dbReference>
<evidence type="ECO:0000313" key="4">
    <source>
        <dbReference type="Proteomes" id="UP001485043"/>
    </source>
</evidence>
<dbReference type="SUPFAM" id="SSF56112">
    <property type="entry name" value="Protein kinase-like (PK-like)"/>
    <property type="match status" value="1"/>
</dbReference>